<dbReference type="AlphaFoldDB" id="A0A3P7SDK5"/>
<dbReference type="Proteomes" id="UP000268014">
    <property type="component" value="Unassembled WGS sequence"/>
</dbReference>
<name>A0A3P7SDK5_HAEPC</name>
<accession>A0A3P7SDK5</accession>
<protein>
    <submittedName>
        <fullName evidence="1">Uncharacterized protein</fullName>
    </submittedName>
</protein>
<gene>
    <name evidence="1" type="ORF">HPLM_LOCUS169</name>
</gene>
<keyword evidence="2" id="KW-1185">Reference proteome</keyword>
<dbReference type="EMBL" id="UZAF01000089">
    <property type="protein sequence ID" value="VDO04649.1"/>
    <property type="molecule type" value="Genomic_DNA"/>
</dbReference>
<evidence type="ECO:0000313" key="2">
    <source>
        <dbReference type="Proteomes" id="UP000268014"/>
    </source>
</evidence>
<reference evidence="1 2" key="1">
    <citation type="submission" date="2018-11" db="EMBL/GenBank/DDBJ databases">
        <authorList>
            <consortium name="Pathogen Informatics"/>
        </authorList>
    </citation>
    <scope>NUCLEOTIDE SEQUENCE [LARGE SCALE GENOMIC DNA]</scope>
    <source>
        <strain evidence="1 2">MHpl1</strain>
    </source>
</reference>
<evidence type="ECO:0000313" key="1">
    <source>
        <dbReference type="EMBL" id="VDO04649.1"/>
    </source>
</evidence>
<sequence length="123" mass="13626">MEALCLFNRIGISSGSSTTNAHHFNLTGNAMPSSPPIFECQQLHHNTGEAGYGYECDVNAECCIAITKHPEVNDGDHRCRCCTEPTSKTKEAVYEIEKEPCFRVRMASEDSVERLSPCNHTCD</sequence>
<organism evidence="1 2">
    <name type="scientific">Haemonchus placei</name>
    <name type="common">Barber's pole worm</name>
    <dbReference type="NCBI Taxonomy" id="6290"/>
    <lineage>
        <taxon>Eukaryota</taxon>
        <taxon>Metazoa</taxon>
        <taxon>Ecdysozoa</taxon>
        <taxon>Nematoda</taxon>
        <taxon>Chromadorea</taxon>
        <taxon>Rhabditida</taxon>
        <taxon>Rhabditina</taxon>
        <taxon>Rhabditomorpha</taxon>
        <taxon>Strongyloidea</taxon>
        <taxon>Trichostrongylidae</taxon>
        <taxon>Haemonchus</taxon>
    </lineage>
</organism>
<proteinExistence type="predicted"/>